<reference evidence="3 4" key="1">
    <citation type="submission" date="2013-03" db="EMBL/GenBank/DDBJ databases">
        <title>The Genome Sequence of Capronia coronata CBS 617.96.</title>
        <authorList>
            <consortium name="The Broad Institute Genomics Platform"/>
            <person name="Cuomo C."/>
            <person name="de Hoog S."/>
            <person name="Gorbushina A."/>
            <person name="Walker B."/>
            <person name="Young S.K."/>
            <person name="Zeng Q."/>
            <person name="Gargeya S."/>
            <person name="Fitzgerald M."/>
            <person name="Haas B."/>
            <person name="Abouelleil A."/>
            <person name="Allen A.W."/>
            <person name="Alvarado L."/>
            <person name="Arachchi H.M."/>
            <person name="Berlin A.M."/>
            <person name="Chapman S.B."/>
            <person name="Gainer-Dewar J."/>
            <person name="Goldberg J."/>
            <person name="Griggs A."/>
            <person name="Gujja S."/>
            <person name="Hansen M."/>
            <person name="Howarth C."/>
            <person name="Imamovic A."/>
            <person name="Ireland A."/>
            <person name="Larimer J."/>
            <person name="McCowan C."/>
            <person name="Murphy C."/>
            <person name="Pearson M."/>
            <person name="Poon T.W."/>
            <person name="Priest M."/>
            <person name="Roberts A."/>
            <person name="Saif S."/>
            <person name="Shea T."/>
            <person name="Sisk P."/>
            <person name="Sykes S."/>
            <person name="Wortman J."/>
            <person name="Nusbaum C."/>
            <person name="Birren B."/>
        </authorList>
    </citation>
    <scope>NUCLEOTIDE SEQUENCE [LARGE SCALE GENOMIC DNA]</scope>
    <source>
        <strain evidence="3 4">CBS 617.96</strain>
    </source>
</reference>
<dbReference type="GeneID" id="19158797"/>
<dbReference type="PANTHER" id="PTHR33387:SF3">
    <property type="entry name" value="DUF985 DOMAIN-CONTAINING PROTEIN"/>
    <property type="match status" value="1"/>
</dbReference>
<dbReference type="SUPFAM" id="SSF51182">
    <property type="entry name" value="RmlC-like cupins"/>
    <property type="match status" value="1"/>
</dbReference>
<dbReference type="Gene3D" id="2.60.120.10">
    <property type="entry name" value="Jelly Rolls"/>
    <property type="match status" value="1"/>
</dbReference>
<dbReference type="PANTHER" id="PTHR33387">
    <property type="entry name" value="RMLC-LIKE JELLY ROLL FOLD PROTEIN"/>
    <property type="match status" value="1"/>
</dbReference>
<feature type="domain" description="DUF985" evidence="2">
    <location>
        <begin position="51"/>
        <end position="223"/>
    </location>
</feature>
<dbReference type="Proteomes" id="UP000019484">
    <property type="component" value="Unassembled WGS sequence"/>
</dbReference>
<gene>
    <name evidence="3" type="ORF">A1O1_03909</name>
</gene>
<evidence type="ECO:0000313" key="3">
    <source>
        <dbReference type="EMBL" id="EXJ90804.1"/>
    </source>
</evidence>
<feature type="region of interest" description="Disordered" evidence="1">
    <location>
        <begin position="1"/>
        <end position="22"/>
    </location>
</feature>
<name>W9Z8F4_9EURO</name>
<feature type="compositionally biased region" description="Polar residues" evidence="1">
    <location>
        <begin position="1"/>
        <end position="11"/>
    </location>
</feature>
<evidence type="ECO:0000256" key="1">
    <source>
        <dbReference type="SAM" id="MobiDB-lite"/>
    </source>
</evidence>
<dbReference type="HOGENOM" id="CLU_097615_0_0_1"/>
<dbReference type="EMBL" id="AMWN01000003">
    <property type="protein sequence ID" value="EXJ90804.1"/>
    <property type="molecule type" value="Genomic_DNA"/>
</dbReference>
<protein>
    <recommendedName>
        <fullName evidence="2">DUF985 domain-containing protein</fullName>
    </recommendedName>
</protein>
<organism evidence="3 4">
    <name type="scientific">Capronia coronata CBS 617.96</name>
    <dbReference type="NCBI Taxonomy" id="1182541"/>
    <lineage>
        <taxon>Eukaryota</taxon>
        <taxon>Fungi</taxon>
        <taxon>Dikarya</taxon>
        <taxon>Ascomycota</taxon>
        <taxon>Pezizomycotina</taxon>
        <taxon>Eurotiomycetes</taxon>
        <taxon>Chaetothyriomycetidae</taxon>
        <taxon>Chaetothyriales</taxon>
        <taxon>Herpotrichiellaceae</taxon>
        <taxon>Capronia</taxon>
    </lineage>
</organism>
<comment type="caution">
    <text evidence="3">The sequence shown here is derived from an EMBL/GenBank/DDBJ whole genome shotgun (WGS) entry which is preliminary data.</text>
</comment>
<dbReference type="Pfam" id="PF06172">
    <property type="entry name" value="Cupin_5"/>
    <property type="match status" value="1"/>
</dbReference>
<dbReference type="InterPro" id="IPR011051">
    <property type="entry name" value="RmlC_Cupin_sf"/>
</dbReference>
<evidence type="ECO:0000259" key="2">
    <source>
        <dbReference type="Pfam" id="PF06172"/>
    </source>
</evidence>
<dbReference type="OrthoDB" id="6614653at2759"/>
<evidence type="ECO:0000313" key="4">
    <source>
        <dbReference type="Proteomes" id="UP000019484"/>
    </source>
</evidence>
<dbReference type="eggNOG" id="ENOG502RCWJ">
    <property type="taxonomic scope" value="Eukaryota"/>
</dbReference>
<dbReference type="InterPro" id="IPR009327">
    <property type="entry name" value="Cupin_DUF985"/>
</dbReference>
<accession>W9Z8F4</accession>
<sequence length="256" mass="28148">MAQPSSHTGTPSSNSSSSASSSSILPANLPIYALNLLSNPPSRPDSAAIETTISNLNLLEHIEGGYFAETDRDPLLVPNPFQHLPALTNPTAIDDSPTRHASTTIYYLVTPRSPVGHFHRNRARTVHTLHRGRGVYVLLHMERRDERTGKVPVETFVVGHDLAKGERLQWIVEGGIFKASFLLPDAEAKAEGPETGKQGGSVSEGLLISETVVPGFEFADHDFLTAETMRDALTPDQVRELRWLLKRDEQKKLDEV</sequence>
<keyword evidence="4" id="KW-1185">Reference proteome</keyword>
<feature type="compositionally biased region" description="Low complexity" evidence="1">
    <location>
        <begin position="12"/>
        <end position="22"/>
    </location>
</feature>
<dbReference type="AlphaFoldDB" id="W9Z8F4"/>
<proteinExistence type="predicted"/>
<dbReference type="InterPro" id="IPR014710">
    <property type="entry name" value="RmlC-like_jellyroll"/>
</dbReference>
<dbReference type="CDD" id="cd06121">
    <property type="entry name" value="cupin_YML079wp"/>
    <property type="match status" value="1"/>
</dbReference>
<dbReference type="RefSeq" id="XP_007722998.1">
    <property type="nucleotide sequence ID" value="XM_007724808.1"/>
</dbReference>
<dbReference type="InterPro" id="IPR039935">
    <property type="entry name" value="YML079W-like"/>
</dbReference>